<dbReference type="RefSeq" id="WP_106890270.1">
    <property type="nucleotide sequence ID" value="NZ_CP027860.1"/>
</dbReference>
<dbReference type="InterPro" id="IPR007076">
    <property type="entry name" value="TfoX_N"/>
</dbReference>
<keyword evidence="2" id="KW-0489">Methyltransferase</keyword>
<dbReference type="SUPFAM" id="SSF159894">
    <property type="entry name" value="YgaC/TfoX-N like"/>
    <property type="match status" value="1"/>
</dbReference>
<dbReference type="GO" id="GO:0032259">
    <property type="term" value="P:methylation"/>
    <property type="evidence" value="ECO:0007669"/>
    <property type="project" value="UniProtKB-KW"/>
</dbReference>
<dbReference type="EMBL" id="CP027860">
    <property type="protein sequence ID" value="AVP96341.1"/>
    <property type="molecule type" value="Genomic_DNA"/>
</dbReference>
<evidence type="ECO:0000313" key="3">
    <source>
        <dbReference type="Proteomes" id="UP000241074"/>
    </source>
</evidence>
<dbReference type="GO" id="GO:0008168">
    <property type="term" value="F:methyltransferase activity"/>
    <property type="evidence" value="ECO:0007669"/>
    <property type="project" value="UniProtKB-KW"/>
</dbReference>
<evidence type="ECO:0000313" key="2">
    <source>
        <dbReference type="EMBL" id="AVP96341.1"/>
    </source>
</evidence>
<dbReference type="Pfam" id="PF04993">
    <property type="entry name" value="TfoX_N"/>
    <property type="match status" value="1"/>
</dbReference>
<proteinExistence type="predicted"/>
<dbReference type="OrthoDB" id="214902at2"/>
<evidence type="ECO:0000259" key="1">
    <source>
        <dbReference type="Pfam" id="PF04993"/>
    </source>
</evidence>
<dbReference type="KEGG" id="xba:C7S18_03665"/>
<feature type="domain" description="TfoX N-terminal" evidence="1">
    <location>
        <begin position="15"/>
        <end position="99"/>
    </location>
</feature>
<dbReference type="Proteomes" id="UP000241074">
    <property type="component" value="Chromosome"/>
</dbReference>
<accession>A0A2P1PNC5</accession>
<protein>
    <submittedName>
        <fullName evidence="2">RNA methyltransferase</fullName>
    </submittedName>
</protein>
<gene>
    <name evidence="2" type="ORF">C7S18_03665</name>
</gene>
<reference evidence="2 3" key="1">
    <citation type="submission" date="2018-03" db="EMBL/GenBank/DDBJ databases">
        <title>Ahniella affigens gen. nov., sp. nov., a gammaproteobacterium isolated from sandy soil near a stream.</title>
        <authorList>
            <person name="Ko Y."/>
            <person name="Kim J.-H."/>
        </authorList>
    </citation>
    <scope>NUCLEOTIDE SEQUENCE [LARGE SCALE GENOMIC DNA]</scope>
    <source>
        <strain evidence="2 3">D13</strain>
    </source>
</reference>
<dbReference type="Gene3D" id="3.30.1460.30">
    <property type="entry name" value="YgaC/TfoX-N like chaperone"/>
    <property type="match status" value="1"/>
</dbReference>
<keyword evidence="3" id="KW-1185">Reference proteome</keyword>
<sequence length="108" mass="12013">MPYTPELAERMRLALSSRSDITEKKMFGGYCWMLNGNMICGVEVGRYMFRVGKDLESLALSRPGATPMDITGKPMRGFIWVDGQHATGAALQQWIALAEQYVGTLPPK</sequence>
<reference evidence="2 3" key="2">
    <citation type="submission" date="2018-03" db="EMBL/GenBank/DDBJ databases">
        <authorList>
            <person name="Keele B.F."/>
        </authorList>
    </citation>
    <scope>NUCLEOTIDE SEQUENCE [LARGE SCALE GENOMIC DNA]</scope>
    <source>
        <strain evidence="2 3">D13</strain>
    </source>
</reference>
<dbReference type="AlphaFoldDB" id="A0A2P1PNC5"/>
<name>A0A2P1PNC5_9GAMM</name>
<organism evidence="2 3">
    <name type="scientific">Ahniella affigens</name>
    <dbReference type="NCBI Taxonomy" id="2021234"/>
    <lineage>
        <taxon>Bacteria</taxon>
        <taxon>Pseudomonadati</taxon>
        <taxon>Pseudomonadota</taxon>
        <taxon>Gammaproteobacteria</taxon>
        <taxon>Lysobacterales</taxon>
        <taxon>Rhodanobacteraceae</taxon>
        <taxon>Ahniella</taxon>
    </lineage>
</organism>
<keyword evidence="2" id="KW-0808">Transferase</keyword>